<name>D4H0Q4_DENA2</name>
<keyword evidence="2 7" id="KW-0489">Methyltransferase</keyword>
<dbReference type="InterPro" id="IPR050723">
    <property type="entry name" value="CFA/CMAS"/>
</dbReference>
<keyword evidence="4" id="KW-0949">S-adenosyl-L-methionine</keyword>
<dbReference type="PIRSF" id="PIRSF003085">
    <property type="entry name" value="CMAS"/>
    <property type="match status" value="1"/>
</dbReference>
<proteinExistence type="inferred from homology"/>
<sequence length="372" mass="43770">MSSIDFKTKIEHALSTADIKTKGDRPWDITIHNDNLFSRVMADGSLGLGEAYIEKWWDCDKLDEFFYRILSVELETQFKSWTDYKEYLRSKLFNLQNRSRAFQIGQKHYDIGNELYKNMLDERLIYSCGYWSHANNLKEAQESKLDLVCRKLQLKPGMRILDIGCGWGGADKFAAENYGVEVVGITVSKEQVELGKCICSGLPVNLELKDYRDISEKFDRIFSIGMFEHVGRKNYKEYFEVAKRCLKDDEIFLLHTIGRNTTSKGSDPWISKYIFPNSMLPSAKDIAEFSEGQFVIEDWHNFGQYYDTTLMEWYRNFNKNWDKLKDKYDENFYRMWKYYLLSCAGSFRARKNQVWQIVFSPKGIKGGYEPVR</sequence>
<dbReference type="GO" id="GO:0008825">
    <property type="term" value="F:cyclopropane-fatty-acyl-phospholipid synthase activity"/>
    <property type="evidence" value="ECO:0007669"/>
    <property type="project" value="UniProtKB-EC"/>
</dbReference>
<gene>
    <name evidence="7" type="ordered locus">Dacet_1803</name>
</gene>
<evidence type="ECO:0000256" key="6">
    <source>
        <dbReference type="PIRSR" id="PIRSR003085-1"/>
    </source>
</evidence>
<dbReference type="HOGENOM" id="CLU_026434_6_0_0"/>
<keyword evidence="3 7" id="KW-0808">Transferase</keyword>
<dbReference type="InterPro" id="IPR003333">
    <property type="entry name" value="CMAS"/>
</dbReference>
<dbReference type="Gene3D" id="3.40.50.150">
    <property type="entry name" value="Vaccinia Virus protein VP39"/>
    <property type="match status" value="1"/>
</dbReference>
<dbReference type="CDD" id="cd02440">
    <property type="entry name" value="AdoMet_MTases"/>
    <property type="match status" value="1"/>
</dbReference>
<keyword evidence="5" id="KW-0443">Lipid metabolism</keyword>
<comment type="similarity">
    <text evidence="1">Belongs to the CFA/CMAS family.</text>
</comment>
<dbReference type="GO" id="GO:0032259">
    <property type="term" value="P:methylation"/>
    <property type="evidence" value="ECO:0007669"/>
    <property type="project" value="UniProtKB-KW"/>
</dbReference>
<evidence type="ECO:0000256" key="2">
    <source>
        <dbReference type="ARBA" id="ARBA00022603"/>
    </source>
</evidence>
<dbReference type="Pfam" id="PF02353">
    <property type="entry name" value="CMAS"/>
    <property type="match status" value="1"/>
</dbReference>
<evidence type="ECO:0000313" key="8">
    <source>
        <dbReference type="Proteomes" id="UP000002012"/>
    </source>
</evidence>
<dbReference type="OrthoDB" id="9782855at2"/>
<dbReference type="PANTHER" id="PTHR43667">
    <property type="entry name" value="CYCLOPROPANE-FATTY-ACYL-PHOSPHOLIPID SYNTHASE"/>
    <property type="match status" value="1"/>
</dbReference>
<dbReference type="PANTHER" id="PTHR43667:SF1">
    <property type="entry name" value="CYCLOPROPANE-FATTY-ACYL-PHOSPHOLIPID SYNTHASE"/>
    <property type="match status" value="1"/>
</dbReference>
<dbReference type="Proteomes" id="UP000002012">
    <property type="component" value="Chromosome"/>
</dbReference>
<dbReference type="RefSeq" id="WP_013011077.1">
    <property type="nucleotide sequence ID" value="NC_013943.1"/>
</dbReference>
<evidence type="ECO:0000313" key="7">
    <source>
        <dbReference type="EMBL" id="ADD68567.1"/>
    </source>
</evidence>
<protein>
    <submittedName>
        <fullName evidence="7">Cyclopropane-fatty-acyl-phospholipid synthase</fullName>
        <ecNumber evidence="7">2.1.1.79</ecNumber>
    </submittedName>
</protein>
<dbReference type="InterPro" id="IPR029063">
    <property type="entry name" value="SAM-dependent_MTases_sf"/>
</dbReference>
<dbReference type="GO" id="GO:0008610">
    <property type="term" value="P:lipid biosynthetic process"/>
    <property type="evidence" value="ECO:0007669"/>
    <property type="project" value="InterPro"/>
</dbReference>
<evidence type="ECO:0000256" key="3">
    <source>
        <dbReference type="ARBA" id="ARBA00022679"/>
    </source>
</evidence>
<keyword evidence="8" id="KW-1185">Reference proteome</keyword>
<dbReference type="KEGG" id="dap:Dacet_1803"/>
<evidence type="ECO:0000256" key="4">
    <source>
        <dbReference type="ARBA" id="ARBA00022691"/>
    </source>
</evidence>
<dbReference type="EC" id="2.1.1.79" evidence="7"/>
<dbReference type="PaxDb" id="522772-Dacet_1803"/>
<dbReference type="STRING" id="522772.Dacet_1803"/>
<accession>D4H0Q4</accession>
<organism evidence="7 8">
    <name type="scientific">Denitrovibrio acetiphilus (strain DSM 12809 / NBRC 114555 / N2460)</name>
    <dbReference type="NCBI Taxonomy" id="522772"/>
    <lineage>
        <taxon>Bacteria</taxon>
        <taxon>Pseudomonadati</taxon>
        <taxon>Deferribacterota</taxon>
        <taxon>Deferribacteres</taxon>
        <taxon>Deferribacterales</taxon>
        <taxon>Geovibrionaceae</taxon>
        <taxon>Denitrovibrio</taxon>
    </lineage>
</organism>
<dbReference type="SUPFAM" id="SSF53335">
    <property type="entry name" value="S-adenosyl-L-methionine-dependent methyltransferases"/>
    <property type="match status" value="1"/>
</dbReference>
<dbReference type="InParanoid" id="D4H0Q4"/>
<evidence type="ECO:0000256" key="5">
    <source>
        <dbReference type="ARBA" id="ARBA00023098"/>
    </source>
</evidence>
<dbReference type="eggNOG" id="COG2230">
    <property type="taxonomic scope" value="Bacteria"/>
</dbReference>
<feature type="active site" evidence="6">
    <location>
        <position position="343"/>
    </location>
</feature>
<evidence type="ECO:0000256" key="1">
    <source>
        <dbReference type="ARBA" id="ARBA00010815"/>
    </source>
</evidence>
<dbReference type="FunCoup" id="D4H0Q4">
    <property type="interactions" value="270"/>
</dbReference>
<dbReference type="AlphaFoldDB" id="D4H0Q4"/>
<dbReference type="EMBL" id="CP001968">
    <property type="protein sequence ID" value="ADD68567.1"/>
    <property type="molecule type" value="Genomic_DNA"/>
</dbReference>
<reference evidence="7 8" key="1">
    <citation type="journal article" date="2010" name="Stand. Genomic Sci.">
        <title>Complete genome sequence of Denitrovibrio acetiphilus type strain (N2460).</title>
        <authorList>
            <person name="Kiss H."/>
            <person name="Lang E."/>
            <person name="Lapidus A."/>
            <person name="Copeland A."/>
            <person name="Nolan M."/>
            <person name="Glavina Del Rio T."/>
            <person name="Chen F."/>
            <person name="Lucas S."/>
            <person name="Tice H."/>
            <person name="Cheng J.F."/>
            <person name="Han C."/>
            <person name="Goodwin L."/>
            <person name="Pitluck S."/>
            <person name="Liolios K."/>
            <person name="Pati A."/>
            <person name="Ivanova N."/>
            <person name="Mavromatis K."/>
            <person name="Chen A."/>
            <person name="Palaniappan K."/>
            <person name="Land M."/>
            <person name="Hauser L."/>
            <person name="Chang Y.J."/>
            <person name="Jeffries C.D."/>
            <person name="Detter J.C."/>
            <person name="Brettin T."/>
            <person name="Spring S."/>
            <person name="Rohde M."/>
            <person name="Goker M."/>
            <person name="Woyke T."/>
            <person name="Bristow J."/>
            <person name="Eisen J.A."/>
            <person name="Markowitz V."/>
            <person name="Hugenholtz P."/>
            <person name="Kyrpides N.C."/>
            <person name="Klenk H.P."/>
        </authorList>
    </citation>
    <scope>NUCLEOTIDE SEQUENCE [LARGE SCALE GENOMIC DNA]</scope>
    <source>
        <strain evidence="8">DSM 12809 / NBRC 114555 / N2460</strain>
    </source>
</reference>
<dbReference type="NCBIfam" id="NF008686">
    <property type="entry name" value="PRK11705.1"/>
    <property type="match status" value="1"/>
</dbReference>